<accession>A0A0H1BV22</accession>
<proteinExistence type="predicted"/>
<sequence length="59" mass="6634">MTPNTAKTCLSLSGTKSLVRTFNSLIDIHSCCRSIEDLQEQEKDLEELKASKFTKNNES</sequence>
<comment type="caution">
    <text evidence="1">The sequence shown here is derived from an EMBL/GenBank/DDBJ whole genome shotgun (WGS) entry which is preliminary data.</text>
</comment>
<dbReference type="EMBL" id="LDEV01000625">
    <property type="protein sequence ID" value="KLJ12896.1"/>
    <property type="molecule type" value="Genomic_DNA"/>
</dbReference>
<keyword evidence="2" id="KW-1185">Reference proteome</keyword>
<organism evidence="1 2">
    <name type="scientific">Blastomyces silverae</name>
    <dbReference type="NCBI Taxonomy" id="2060906"/>
    <lineage>
        <taxon>Eukaryota</taxon>
        <taxon>Fungi</taxon>
        <taxon>Dikarya</taxon>
        <taxon>Ascomycota</taxon>
        <taxon>Pezizomycotina</taxon>
        <taxon>Eurotiomycetes</taxon>
        <taxon>Eurotiomycetidae</taxon>
        <taxon>Onygenales</taxon>
        <taxon>Ajellomycetaceae</taxon>
        <taxon>Blastomyces</taxon>
    </lineage>
</organism>
<dbReference type="AlphaFoldDB" id="A0A0H1BV22"/>
<dbReference type="Proteomes" id="UP000053573">
    <property type="component" value="Unassembled WGS sequence"/>
</dbReference>
<gene>
    <name evidence="1" type="ORF">EMPG_12122</name>
</gene>
<evidence type="ECO:0000313" key="1">
    <source>
        <dbReference type="EMBL" id="KLJ12896.1"/>
    </source>
</evidence>
<evidence type="ECO:0000313" key="2">
    <source>
        <dbReference type="Proteomes" id="UP000053573"/>
    </source>
</evidence>
<name>A0A0H1BV22_9EURO</name>
<protein>
    <submittedName>
        <fullName evidence="1">Uncharacterized protein</fullName>
    </submittedName>
</protein>
<reference evidence="2" key="1">
    <citation type="journal article" date="2015" name="PLoS Genet.">
        <title>The dynamic genome and transcriptome of the human fungal pathogen Blastomyces and close relative Emmonsia.</title>
        <authorList>
            <person name="Munoz J.F."/>
            <person name="Gauthier G.M."/>
            <person name="Desjardins C.A."/>
            <person name="Gallo J.E."/>
            <person name="Holder J."/>
            <person name="Sullivan T.D."/>
            <person name="Marty A.J."/>
            <person name="Carmen J.C."/>
            <person name="Chen Z."/>
            <person name="Ding L."/>
            <person name="Gujja S."/>
            <person name="Magrini V."/>
            <person name="Misas E."/>
            <person name="Mitreva M."/>
            <person name="Priest M."/>
            <person name="Saif S."/>
            <person name="Whiston E.A."/>
            <person name="Young S."/>
            <person name="Zeng Q."/>
            <person name="Goldman W.E."/>
            <person name="Mardis E.R."/>
            <person name="Taylor J.W."/>
            <person name="McEwen J.G."/>
            <person name="Clay O.K."/>
            <person name="Klein B.S."/>
            <person name="Cuomo C.A."/>
        </authorList>
    </citation>
    <scope>NUCLEOTIDE SEQUENCE [LARGE SCALE GENOMIC DNA]</scope>
    <source>
        <strain evidence="2">UAMH 139</strain>
    </source>
</reference>